<dbReference type="EMBL" id="JABBHF010000002">
    <property type="protein sequence ID" value="NMH86815.1"/>
    <property type="molecule type" value="Genomic_DNA"/>
</dbReference>
<comment type="caution">
    <text evidence="2">The sequence shown here is derived from an EMBL/GenBank/DDBJ whole genome shotgun (WGS) entry which is preliminary data.</text>
</comment>
<dbReference type="CDD" id="cd08994">
    <property type="entry name" value="GH43_62_32_68_117_130-like"/>
    <property type="match status" value="1"/>
</dbReference>
<dbReference type="RefSeq" id="WP_169670714.1">
    <property type="nucleotide sequence ID" value="NZ_JABBHF010000002.1"/>
</dbReference>
<evidence type="ECO:0000313" key="3">
    <source>
        <dbReference type="Proteomes" id="UP000746690"/>
    </source>
</evidence>
<dbReference type="Pfam" id="PF02368">
    <property type="entry name" value="Big_2"/>
    <property type="match status" value="1"/>
</dbReference>
<dbReference type="InterPro" id="IPR023296">
    <property type="entry name" value="Glyco_hydro_beta-prop_sf"/>
</dbReference>
<accession>A0ABX1RWV6</accession>
<dbReference type="Gene3D" id="2.60.40.1080">
    <property type="match status" value="1"/>
</dbReference>
<proteinExistence type="predicted"/>
<evidence type="ECO:0000259" key="1">
    <source>
        <dbReference type="SMART" id="SM00635"/>
    </source>
</evidence>
<dbReference type="Gene3D" id="2.115.10.20">
    <property type="entry name" value="Glycosyl hydrolase domain, family 43"/>
    <property type="match status" value="1"/>
</dbReference>
<dbReference type="Proteomes" id="UP000746690">
    <property type="component" value="Unassembled WGS sequence"/>
</dbReference>
<dbReference type="InterPro" id="IPR008964">
    <property type="entry name" value="Invasin/intimin_cell_adhesion"/>
</dbReference>
<dbReference type="InterPro" id="IPR003343">
    <property type="entry name" value="Big_2"/>
</dbReference>
<evidence type="ECO:0000313" key="2">
    <source>
        <dbReference type="EMBL" id="NMH86815.1"/>
    </source>
</evidence>
<protein>
    <recommendedName>
        <fullName evidence="1">BIG2 domain-containing protein</fullName>
    </recommendedName>
</protein>
<gene>
    <name evidence="2" type="ORF">HHX25_04820</name>
</gene>
<sequence length="738" mass="84357">MCGLIAQEKTLKDFFLPMEPQSALVKFGDTWGDASLMPRDTANGLEDASMKYWCYWDGSIVKDDEGKYHMYASRWDQKNHHSDGWRKNSKAMHAVANKAMGPYKDLGMTWSYWWEGRAHNTIGLKMHDGRYAMVTSEITNGEVFVSDSPYGPFEFYGELTTDLNGYRRGLTRYNKPPHRMANVMIIRRPDNRYMIMARWCAPLISDHGILGPYKVMGEAVWRDLPGVPQKYMEDPTIWYSDGLYHVVVNHYMQSDETYHLTSEDGIHNWKNRGIAFEHDSRIFRYTNGDVDEWFTVQRPTVYVEDNKISHFNFSVIDVHKGKDGGNDNHGSKVIVVPFDSDGFEKYIKGVVAEEHAAADATPAPSGWTSVDIGNSKIIGNTGYSKEFNTLRIKASGNAFNNKSDAFRYVYKKMSGDVMASTLVMSQDITSEVIKAGLMFRQSLKPKSKFLSACIEKNKGFSLERRTGKTAKEIVSKKLVAPYWLRMVKKENRVTTYISQTNKFNWEKIDETIIDLDEAFYVGVAASSLNMENLNLARFKDVDVHELGQPKTDHIYAHNLPDSIPQSQKVKVRIEYECAEERKLSLGMQNTTTWNGYNSVNKLVKGYGFIEFDYEPDRALTTNDAYRFNLSLIPKDKDWKSAIQSTLKEAELERPYISVKNIKLSDTVVTLNVGEIYQLSAEIHPEKAWSKKLFWSTENNKIAEVDQVLGKVYALKKGKTTIQVKNSEGIQSKCKIIIQ</sequence>
<dbReference type="Gene3D" id="2.60.120.200">
    <property type="match status" value="1"/>
</dbReference>
<keyword evidence="3" id="KW-1185">Reference proteome</keyword>
<dbReference type="SUPFAM" id="SSF75005">
    <property type="entry name" value="Arabinanase/levansucrase/invertase"/>
    <property type="match status" value="2"/>
</dbReference>
<name>A0ABX1RWV6_9FLAO</name>
<feature type="domain" description="BIG2" evidence="1">
    <location>
        <begin position="657"/>
        <end position="734"/>
    </location>
</feature>
<organism evidence="2 3">
    <name type="scientific">Flavivirga algicola</name>
    <dbReference type="NCBI Taxonomy" id="2729136"/>
    <lineage>
        <taxon>Bacteria</taxon>
        <taxon>Pseudomonadati</taxon>
        <taxon>Bacteroidota</taxon>
        <taxon>Flavobacteriia</taxon>
        <taxon>Flavobacteriales</taxon>
        <taxon>Flavobacteriaceae</taxon>
        <taxon>Flavivirga</taxon>
    </lineage>
</organism>
<dbReference type="SUPFAM" id="SSF49373">
    <property type="entry name" value="Invasin/intimin cell-adhesion fragments"/>
    <property type="match status" value="1"/>
</dbReference>
<dbReference type="SMART" id="SM00635">
    <property type="entry name" value="BID_2"/>
    <property type="match status" value="1"/>
</dbReference>
<reference evidence="2 3" key="1">
    <citation type="submission" date="2020-04" db="EMBL/GenBank/DDBJ databases">
        <title>A Flavivirga sp. nov.</title>
        <authorList>
            <person name="Sun X."/>
        </authorList>
    </citation>
    <scope>NUCLEOTIDE SEQUENCE [LARGE SCALE GENOMIC DNA]</scope>
    <source>
        <strain evidence="2 3">Y03</strain>
    </source>
</reference>